<keyword evidence="12" id="KW-0460">Magnesium</keyword>
<dbReference type="InterPro" id="IPR018198">
    <property type="entry name" value="ATP_PRibTrfase_CS"/>
</dbReference>
<dbReference type="GO" id="GO:0005524">
    <property type="term" value="F:ATP binding"/>
    <property type="evidence" value="ECO:0007669"/>
    <property type="project" value="UniProtKB-KW"/>
</dbReference>
<evidence type="ECO:0000313" key="16">
    <source>
        <dbReference type="EMBL" id="EQD69291.1"/>
    </source>
</evidence>
<reference evidence="16" key="2">
    <citation type="journal article" date="2014" name="ISME J.">
        <title>Microbial stratification in low pH oxic and suboxic macroscopic growths along an acid mine drainage.</title>
        <authorList>
            <person name="Mendez-Garcia C."/>
            <person name="Mesa V."/>
            <person name="Sprenger R.R."/>
            <person name="Richter M."/>
            <person name="Diez M.S."/>
            <person name="Solano J."/>
            <person name="Bargiela R."/>
            <person name="Golyshina O.V."/>
            <person name="Manteca A."/>
            <person name="Ramos J.L."/>
            <person name="Gallego J.R."/>
            <person name="Llorente I."/>
            <person name="Martins Dos Santos V.A."/>
            <person name="Jensen O.N."/>
            <person name="Pelaez A.I."/>
            <person name="Sanchez J."/>
            <person name="Ferrer M."/>
        </authorList>
    </citation>
    <scope>NUCLEOTIDE SEQUENCE</scope>
</reference>
<organism evidence="16">
    <name type="scientific">mine drainage metagenome</name>
    <dbReference type="NCBI Taxonomy" id="410659"/>
    <lineage>
        <taxon>unclassified sequences</taxon>
        <taxon>metagenomes</taxon>
        <taxon>ecological metagenomes</taxon>
    </lineage>
</organism>
<keyword evidence="5" id="KW-0963">Cytoplasm</keyword>
<keyword evidence="7 16" id="KW-0328">Glycosyltransferase</keyword>
<dbReference type="HAMAP" id="MF_00079">
    <property type="entry name" value="HisG_Long"/>
    <property type="match status" value="1"/>
</dbReference>
<evidence type="ECO:0000256" key="7">
    <source>
        <dbReference type="ARBA" id="ARBA00022676"/>
    </source>
</evidence>
<keyword evidence="10" id="KW-0547">Nucleotide-binding</keyword>
<feature type="non-terminal residue" evidence="16">
    <location>
        <position position="276"/>
    </location>
</feature>
<dbReference type="SUPFAM" id="SSF53850">
    <property type="entry name" value="Periplasmic binding protein-like II"/>
    <property type="match status" value="1"/>
</dbReference>
<keyword evidence="8 16" id="KW-0808">Transferase</keyword>
<dbReference type="InterPro" id="IPR013820">
    <property type="entry name" value="ATP_PRibTrfase_cat"/>
</dbReference>
<dbReference type="UniPathway" id="UPA00031">
    <property type="reaction ID" value="UER00006"/>
</dbReference>
<dbReference type="Gene3D" id="3.30.70.120">
    <property type="match status" value="1"/>
</dbReference>
<dbReference type="GO" id="GO:0000105">
    <property type="term" value="P:L-histidine biosynthetic process"/>
    <property type="evidence" value="ECO:0007669"/>
    <property type="project" value="UniProtKB-UniPathway"/>
</dbReference>
<evidence type="ECO:0000256" key="12">
    <source>
        <dbReference type="ARBA" id="ARBA00022842"/>
    </source>
</evidence>
<comment type="pathway">
    <text evidence="3">Amino-acid biosynthesis; L-histidine biosynthesis; L-histidine from 5-phospho-alpha-D-ribose 1-diphosphate: step 1/9.</text>
</comment>
<comment type="catalytic activity">
    <reaction evidence="1">
        <text>1-(5-phospho-beta-D-ribosyl)-ATP + diphosphate = 5-phospho-alpha-D-ribose 1-diphosphate + ATP</text>
        <dbReference type="Rhea" id="RHEA:18473"/>
        <dbReference type="ChEBI" id="CHEBI:30616"/>
        <dbReference type="ChEBI" id="CHEBI:33019"/>
        <dbReference type="ChEBI" id="CHEBI:58017"/>
        <dbReference type="ChEBI" id="CHEBI:73183"/>
        <dbReference type="EC" id="2.4.2.17"/>
    </reaction>
</comment>
<evidence type="ECO:0000256" key="13">
    <source>
        <dbReference type="ARBA" id="ARBA00023102"/>
    </source>
</evidence>
<dbReference type="InterPro" id="IPR015867">
    <property type="entry name" value="N-reg_PII/ATP_PRibTrfase_C"/>
</dbReference>
<gene>
    <name evidence="16" type="ORF">B1B_05410</name>
</gene>
<dbReference type="NCBIfam" id="TIGR03455">
    <property type="entry name" value="HisG_C-term"/>
    <property type="match status" value="1"/>
</dbReference>
<keyword evidence="6" id="KW-0028">Amino-acid biosynthesis</keyword>
<dbReference type="Pfam" id="PF01634">
    <property type="entry name" value="HisG"/>
    <property type="match status" value="1"/>
</dbReference>
<dbReference type="PANTHER" id="PTHR21403:SF10">
    <property type="entry name" value="ATP PHOSPHORIBOSYLTRANSFERASE"/>
    <property type="match status" value="1"/>
</dbReference>
<evidence type="ECO:0000256" key="4">
    <source>
        <dbReference type="ARBA" id="ARBA00011946"/>
    </source>
</evidence>
<dbReference type="InterPro" id="IPR020621">
    <property type="entry name" value="ATP-PRT_HisG_long"/>
</dbReference>
<dbReference type="NCBIfam" id="TIGR00070">
    <property type="entry name" value="hisG"/>
    <property type="match status" value="1"/>
</dbReference>
<reference evidence="16" key="1">
    <citation type="submission" date="2013-08" db="EMBL/GenBank/DDBJ databases">
        <authorList>
            <person name="Mendez C."/>
            <person name="Richter M."/>
            <person name="Ferrer M."/>
            <person name="Sanchez J."/>
        </authorList>
    </citation>
    <scope>NUCLEOTIDE SEQUENCE</scope>
</reference>
<evidence type="ECO:0000259" key="15">
    <source>
        <dbReference type="Pfam" id="PF08029"/>
    </source>
</evidence>
<dbReference type="EMBL" id="AUZY01003426">
    <property type="protein sequence ID" value="EQD69291.1"/>
    <property type="molecule type" value="Genomic_DNA"/>
</dbReference>
<evidence type="ECO:0000256" key="8">
    <source>
        <dbReference type="ARBA" id="ARBA00022679"/>
    </source>
</evidence>
<evidence type="ECO:0000256" key="5">
    <source>
        <dbReference type="ARBA" id="ARBA00022490"/>
    </source>
</evidence>
<evidence type="ECO:0000256" key="9">
    <source>
        <dbReference type="ARBA" id="ARBA00022723"/>
    </source>
</evidence>
<protein>
    <recommendedName>
        <fullName evidence="4">ATP phosphoribosyltransferase</fullName>
        <ecNumber evidence="4">2.4.2.17</ecNumber>
    </recommendedName>
</protein>
<dbReference type="Pfam" id="PF08029">
    <property type="entry name" value="HisG_C"/>
    <property type="match status" value="1"/>
</dbReference>
<evidence type="ECO:0000259" key="14">
    <source>
        <dbReference type="Pfam" id="PF01634"/>
    </source>
</evidence>
<dbReference type="EC" id="2.4.2.17" evidence="4"/>
<evidence type="ECO:0000256" key="3">
    <source>
        <dbReference type="ARBA" id="ARBA00004667"/>
    </source>
</evidence>
<dbReference type="InterPro" id="IPR013115">
    <property type="entry name" value="HisG_C"/>
</dbReference>
<dbReference type="PANTHER" id="PTHR21403">
    <property type="entry name" value="ATP PHOSPHORIBOSYLTRANSFERASE ATP-PRTASE"/>
    <property type="match status" value="1"/>
</dbReference>
<comment type="subcellular location">
    <subcellularLocation>
        <location evidence="2">Cytoplasm</location>
    </subcellularLocation>
</comment>
<evidence type="ECO:0000256" key="10">
    <source>
        <dbReference type="ARBA" id="ARBA00022741"/>
    </source>
</evidence>
<sequence length="276" mass="29174">MKARSSGEDRVRLALPNKGRLAQPSVTLVKEAGFVFEQDSRQLFTPCQNYPMDLLFVRAEDIGEYAQDGVVDLGITGSNLVEEAGARVGRGLALGFGHCRLEVAVPGSGQIASLGDLDGQVVATSHPRSTAAYFKDRNLAVRLIEVNGAVEVAPLLGVADAIVDLVATGTTLATNGLRPIATILDSEAELIHSLELPPGRRQLCDHVTLMLASVIAGRGKKYLMMNAPSDALPRIRDVIPGIGSPSVMQLADPGMVAVHAVVDAAGIWELLAPLRD</sequence>
<dbReference type="Gene3D" id="3.40.190.10">
    <property type="entry name" value="Periplasmic binding protein-like II"/>
    <property type="match status" value="2"/>
</dbReference>
<evidence type="ECO:0000256" key="2">
    <source>
        <dbReference type="ARBA" id="ARBA00004496"/>
    </source>
</evidence>
<evidence type="ECO:0000256" key="6">
    <source>
        <dbReference type="ARBA" id="ARBA00022605"/>
    </source>
</evidence>
<dbReference type="GO" id="GO:0003879">
    <property type="term" value="F:ATP phosphoribosyltransferase activity"/>
    <property type="evidence" value="ECO:0007669"/>
    <property type="project" value="UniProtKB-EC"/>
</dbReference>
<keyword evidence="13" id="KW-0368">Histidine biosynthesis</keyword>
<dbReference type="PROSITE" id="PS01316">
    <property type="entry name" value="ATP_P_PHORIBOSYLTR"/>
    <property type="match status" value="1"/>
</dbReference>
<dbReference type="GO" id="GO:0005737">
    <property type="term" value="C:cytoplasm"/>
    <property type="evidence" value="ECO:0007669"/>
    <property type="project" value="UniProtKB-SubCell"/>
</dbReference>
<dbReference type="SUPFAM" id="SSF54913">
    <property type="entry name" value="GlnB-like"/>
    <property type="match status" value="1"/>
</dbReference>
<dbReference type="InterPro" id="IPR001348">
    <property type="entry name" value="ATP_PRibTrfase_HisG"/>
</dbReference>
<comment type="caution">
    <text evidence="16">The sequence shown here is derived from an EMBL/GenBank/DDBJ whole genome shotgun (WGS) entry which is preliminary data.</text>
</comment>
<evidence type="ECO:0000256" key="11">
    <source>
        <dbReference type="ARBA" id="ARBA00022840"/>
    </source>
</evidence>
<dbReference type="GO" id="GO:0000287">
    <property type="term" value="F:magnesium ion binding"/>
    <property type="evidence" value="ECO:0007669"/>
    <property type="project" value="InterPro"/>
</dbReference>
<dbReference type="AlphaFoldDB" id="T1B8M3"/>
<name>T1B8M3_9ZZZZ</name>
<feature type="domain" description="Histidine biosynthesis HisG C-terminal" evidence="15">
    <location>
        <begin position="218"/>
        <end position="275"/>
    </location>
</feature>
<proteinExistence type="inferred from homology"/>
<accession>T1B8M3</accession>
<feature type="domain" description="ATP phosphoribosyltransferase catalytic" evidence="14">
    <location>
        <begin position="58"/>
        <end position="197"/>
    </location>
</feature>
<keyword evidence="9" id="KW-0479">Metal-binding</keyword>
<keyword evidence="11" id="KW-0067">ATP-binding</keyword>
<evidence type="ECO:0000256" key="1">
    <source>
        <dbReference type="ARBA" id="ARBA00000915"/>
    </source>
</evidence>
<dbReference type="InterPro" id="IPR011322">
    <property type="entry name" value="N-reg_PII-like_a/b"/>
</dbReference>